<name>A0A6A6AHS9_9PLEO</name>
<reference evidence="1" key="1">
    <citation type="journal article" date="2020" name="Stud. Mycol.">
        <title>101 Dothideomycetes genomes: a test case for predicting lifestyles and emergence of pathogens.</title>
        <authorList>
            <person name="Haridas S."/>
            <person name="Albert R."/>
            <person name="Binder M."/>
            <person name="Bloem J."/>
            <person name="Labutti K."/>
            <person name="Salamov A."/>
            <person name="Andreopoulos B."/>
            <person name="Baker S."/>
            <person name="Barry K."/>
            <person name="Bills G."/>
            <person name="Bluhm B."/>
            <person name="Cannon C."/>
            <person name="Castanera R."/>
            <person name="Culley D."/>
            <person name="Daum C."/>
            <person name="Ezra D."/>
            <person name="Gonzalez J."/>
            <person name="Henrissat B."/>
            <person name="Kuo A."/>
            <person name="Liang C."/>
            <person name="Lipzen A."/>
            <person name="Lutzoni F."/>
            <person name="Magnuson J."/>
            <person name="Mondo S."/>
            <person name="Nolan M."/>
            <person name="Ohm R."/>
            <person name="Pangilinan J."/>
            <person name="Park H.-J."/>
            <person name="Ramirez L."/>
            <person name="Alfaro M."/>
            <person name="Sun H."/>
            <person name="Tritt A."/>
            <person name="Yoshinaga Y."/>
            <person name="Zwiers L.-H."/>
            <person name="Turgeon B."/>
            <person name="Goodwin S."/>
            <person name="Spatafora J."/>
            <person name="Crous P."/>
            <person name="Grigoriev I."/>
        </authorList>
    </citation>
    <scope>NUCLEOTIDE SEQUENCE</scope>
    <source>
        <strain evidence="1">CBS 119687</strain>
    </source>
</reference>
<evidence type="ECO:0000313" key="1">
    <source>
        <dbReference type="EMBL" id="KAF2130803.1"/>
    </source>
</evidence>
<feature type="non-terminal residue" evidence="1">
    <location>
        <position position="1"/>
    </location>
</feature>
<evidence type="ECO:0000313" key="2">
    <source>
        <dbReference type="Proteomes" id="UP000799771"/>
    </source>
</evidence>
<protein>
    <submittedName>
        <fullName evidence="1">Uncharacterized protein</fullName>
    </submittedName>
</protein>
<gene>
    <name evidence="1" type="ORF">P153DRAFT_286979</name>
</gene>
<dbReference type="RefSeq" id="XP_033525190.1">
    <property type="nucleotide sequence ID" value="XM_033663499.1"/>
</dbReference>
<accession>A0A6A6AHS9</accession>
<dbReference type="OrthoDB" id="2910287at2759"/>
<dbReference type="AlphaFoldDB" id="A0A6A6AHS9"/>
<proteinExistence type="predicted"/>
<dbReference type="EMBL" id="ML977503">
    <property type="protein sequence ID" value="KAF2130803.1"/>
    <property type="molecule type" value="Genomic_DNA"/>
</dbReference>
<sequence length="107" mass="11852">VYICEDHHWGGKCEYKVSHLGSAPEDCVELDGSASSIGPDQGYYCIFYTQGSPLNAFCRRLASDGSDNISVSYPGEPNLLDTHAGNWNDKVRSYNCFKDDDFEASDK</sequence>
<organism evidence="1 2">
    <name type="scientific">Dothidotthia symphoricarpi CBS 119687</name>
    <dbReference type="NCBI Taxonomy" id="1392245"/>
    <lineage>
        <taxon>Eukaryota</taxon>
        <taxon>Fungi</taxon>
        <taxon>Dikarya</taxon>
        <taxon>Ascomycota</taxon>
        <taxon>Pezizomycotina</taxon>
        <taxon>Dothideomycetes</taxon>
        <taxon>Pleosporomycetidae</taxon>
        <taxon>Pleosporales</taxon>
        <taxon>Dothidotthiaceae</taxon>
        <taxon>Dothidotthia</taxon>
    </lineage>
</organism>
<keyword evidence="2" id="KW-1185">Reference proteome</keyword>
<dbReference type="GeneID" id="54403931"/>
<dbReference type="Proteomes" id="UP000799771">
    <property type="component" value="Unassembled WGS sequence"/>
</dbReference>